<feature type="compositionally biased region" description="Basic and acidic residues" evidence="3">
    <location>
        <begin position="233"/>
        <end position="253"/>
    </location>
</feature>
<proteinExistence type="predicted"/>
<comment type="subcellular location">
    <subcellularLocation>
        <location evidence="1">Cytoplasm</location>
    </subcellularLocation>
</comment>
<dbReference type="Gene3D" id="6.10.140.1040">
    <property type="match status" value="1"/>
</dbReference>
<dbReference type="EMBL" id="ML996572">
    <property type="protein sequence ID" value="KAF2757869.1"/>
    <property type="molecule type" value="Genomic_DNA"/>
</dbReference>
<dbReference type="InterPro" id="IPR019084">
    <property type="entry name" value="STM1-like_N"/>
</dbReference>
<feature type="compositionally biased region" description="Gly residues" evidence="3">
    <location>
        <begin position="118"/>
        <end position="131"/>
    </location>
</feature>
<dbReference type="PANTHER" id="PTHR12299">
    <property type="entry name" value="HYALURONIC ACID-BINDING PROTEIN 4"/>
    <property type="match status" value="1"/>
</dbReference>
<evidence type="ECO:0000313" key="6">
    <source>
        <dbReference type="Proteomes" id="UP000799437"/>
    </source>
</evidence>
<dbReference type="GeneID" id="54482189"/>
<dbReference type="OrthoDB" id="5426471at2759"/>
<evidence type="ECO:0000313" key="5">
    <source>
        <dbReference type="EMBL" id="KAF2757869.1"/>
    </source>
</evidence>
<keyword evidence="2" id="KW-0963">Cytoplasm</keyword>
<feature type="compositionally biased region" description="Basic and acidic residues" evidence="3">
    <location>
        <begin position="22"/>
        <end position="38"/>
    </location>
</feature>
<feature type="compositionally biased region" description="Low complexity" evidence="3">
    <location>
        <begin position="195"/>
        <end position="204"/>
    </location>
</feature>
<feature type="region of interest" description="Disordered" evidence="3">
    <location>
        <begin position="1"/>
        <end position="368"/>
    </location>
</feature>
<evidence type="ECO:0000256" key="3">
    <source>
        <dbReference type="SAM" id="MobiDB-lite"/>
    </source>
</evidence>
<feature type="compositionally biased region" description="Basic and acidic residues" evidence="3">
    <location>
        <begin position="164"/>
        <end position="180"/>
    </location>
</feature>
<reference evidence="5" key="1">
    <citation type="journal article" date="2020" name="Stud. Mycol.">
        <title>101 Dothideomycetes genomes: a test case for predicting lifestyles and emergence of pathogens.</title>
        <authorList>
            <person name="Haridas S."/>
            <person name="Albert R."/>
            <person name="Binder M."/>
            <person name="Bloem J."/>
            <person name="Labutti K."/>
            <person name="Salamov A."/>
            <person name="Andreopoulos B."/>
            <person name="Baker S."/>
            <person name="Barry K."/>
            <person name="Bills G."/>
            <person name="Bluhm B."/>
            <person name="Cannon C."/>
            <person name="Castanera R."/>
            <person name="Culley D."/>
            <person name="Daum C."/>
            <person name="Ezra D."/>
            <person name="Gonzalez J."/>
            <person name="Henrissat B."/>
            <person name="Kuo A."/>
            <person name="Liang C."/>
            <person name="Lipzen A."/>
            <person name="Lutzoni F."/>
            <person name="Magnuson J."/>
            <person name="Mondo S."/>
            <person name="Nolan M."/>
            <person name="Ohm R."/>
            <person name="Pangilinan J."/>
            <person name="Park H.-J."/>
            <person name="Ramirez L."/>
            <person name="Alfaro M."/>
            <person name="Sun H."/>
            <person name="Tritt A."/>
            <person name="Yoshinaga Y."/>
            <person name="Zwiers L.-H."/>
            <person name="Turgeon B."/>
            <person name="Goodwin S."/>
            <person name="Spatafora J."/>
            <person name="Crous P."/>
            <person name="Grigoriev I."/>
        </authorList>
    </citation>
    <scope>NUCLEOTIDE SEQUENCE</scope>
    <source>
        <strain evidence="5">CBS 121739</strain>
    </source>
</reference>
<feature type="compositionally biased region" description="Basic and acidic residues" evidence="3">
    <location>
        <begin position="89"/>
        <end position="110"/>
    </location>
</feature>
<protein>
    <recommendedName>
        <fullName evidence="4">Hyaluronan/mRNA-binding protein domain-containing protein</fullName>
    </recommendedName>
</protein>
<dbReference type="Pfam" id="PF09598">
    <property type="entry name" value="Stm1_N"/>
    <property type="match status" value="1"/>
</dbReference>
<dbReference type="InterPro" id="IPR006861">
    <property type="entry name" value="HABP4_PAIRBP1-bd"/>
</dbReference>
<feature type="compositionally biased region" description="Basic and acidic residues" evidence="3">
    <location>
        <begin position="304"/>
        <end position="345"/>
    </location>
</feature>
<dbReference type="RefSeq" id="XP_033600320.1">
    <property type="nucleotide sequence ID" value="XM_033741135.1"/>
</dbReference>
<sequence>MTTQGIVSKNLYELLGNDPELDPDRPADPPVKTVDKPAARQGKRNAPAEAPSKDATAAPRGGRGGRDGATGSELAFRDRGAGSNQNRNKPTDEFRSDRHSNRLQDGEQKHSGGRGRSRGQGGYRGGRGGGGPRDDRHSKTGVSDSDKQAGAGWGGQTGDDEWADEKAGEAIAKADEKEEGFTPDVGDAADGPVNAEGETAAAAPEPEEDKTKSYTAWLAEQEEKRAALGAGLEIRKPNEGSKKQPEGKAISREEQEDFIAGSGPKAKRERARKERTLLELDDQRLHSAPQDSGFRGGRGGRGRGRGDGDRPPRGEGRGRGDGNFRGEGRGRGGRGRGGDRGEFRGGRGGRGVTSPNVNDDKAFPSLGA</sequence>
<dbReference type="GO" id="GO:0005634">
    <property type="term" value="C:nucleus"/>
    <property type="evidence" value="ECO:0007669"/>
    <property type="project" value="TreeGrafter"/>
</dbReference>
<dbReference type="GO" id="GO:0005737">
    <property type="term" value="C:cytoplasm"/>
    <property type="evidence" value="ECO:0007669"/>
    <property type="project" value="UniProtKB-SubCell"/>
</dbReference>
<dbReference type="InterPro" id="IPR039764">
    <property type="entry name" value="HABP4/SERBP1-like"/>
</dbReference>
<dbReference type="PANTHER" id="PTHR12299:SF17">
    <property type="entry name" value="AT19571P-RELATED"/>
    <property type="match status" value="1"/>
</dbReference>
<evidence type="ECO:0000256" key="1">
    <source>
        <dbReference type="ARBA" id="ARBA00004496"/>
    </source>
</evidence>
<feature type="domain" description="Hyaluronan/mRNA-binding protein" evidence="4">
    <location>
        <begin position="130"/>
        <end position="240"/>
    </location>
</feature>
<dbReference type="Proteomes" id="UP000799437">
    <property type="component" value="Unassembled WGS sequence"/>
</dbReference>
<feature type="compositionally biased region" description="Basic and acidic residues" evidence="3">
    <location>
        <begin position="271"/>
        <end position="285"/>
    </location>
</feature>
<dbReference type="AlphaFoldDB" id="A0A6A6W6P1"/>
<organism evidence="5 6">
    <name type="scientific">Pseudovirgaria hyperparasitica</name>
    <dbReference type="NCBI Taxonomy" id="470096"/>
    <lineage>
        <taxon>Eukaryota</taxon>
        <taxon>Fungi</taxon>
        <taxon>Dikarya</taxon>
        <taxon>Ascomycota</taxon>
        <taxon>Pezizomycotina</taxon>
        <taxon>Dothideomycetes</taxon>
        <taxon>Dothideomycetes incertae sedis</taxon>
        <taxon>Acrospermales</taxon>
        <taxon>Acrospermaceae</taxon>
        <taxon>Pseudovirgaria</taxon>
    </lineage>
</organism>
<dbReference type="GO" id="GO:0003723">
    <property type="term" value="F:RNA binding"/>
    <property type="evidence" value="ECO:0007669"/>
    <property type="project" value="InterPro"/>
</dbReference>
<name>A0A6A6W6P1_9PEZI</name>
<evidence type="ECO:0000259" key="4">
    <source>
        <dbReference type="SMART" id="SM01233"/>
    </source>
</evidence>
<dbReference type="SMART" id="SM01233">
    <property type="entry name" value="HABP4_PAI-RBP1"/>
    <property type="match status" value="1"/>
</dbReference>
<evidence type="ECO:0000256" key="2">
    <source>
        <dbReference type="ARBA" id="ARBA00022490"/>
    </source>
</evidence>
<gene>
    <name evidence="5" type="ORF">EJ05DRAFT_369979</name>
</gene>
<keyword evidence="6" id="KW-1185">Reference proteome</keyword>
<accession>A0A6A6W6P1</accession>